<evidence type="ECO:0000256" key="1">
    <source>
        <dbReference type="SAM" id="MobiDB-lite"/>
    </source>
</evidence>
<dbReference type="SUPFAM" id="SSF53850">
    <property type="entry name" value="Periplasmic binding protein-like II"/>
    <property type="match status" value="1"/>
</dbReference>
<feature type="chain" id="PRO_5038576386" evidence="2">
    <location>
        <begin position="20"/>
        <end position="484"/>
    </location>
</feature>
<dbReference type="InterPro" id="IPR006059">
    <property type="entry name" value="SBP"/>
</dbReference>
<keyword evidence="2" id="KW-0732">Signal</keyword>
<proteinExistence type="predicted"/>
<sequence>MKKGLAVLLSVAMCASLTACGGGNDGSSGASSSGGSAASGSASSASSSASTAGSTSEEEITLQWVGAGWQANNKADKVIAKWNELHPNVKVNYVELASVVDEEYMKNLNIMISGGEQVDITYLGIDDAFNRIMNGGALPVTEYVEAAGDDYDEMYGTLAKTQLSYNGELYGVPFANNTYKVFYNKTMMEEKGIEIPETWSYEEFTEIAKQVNDPDNGVYGCVFPSTWSDLCYAPAEVAGWQSVVKDADGNLVPNFEDEVFKKNMQWVYDLAETDKVSPSYATIKAESLNRRQALAQGDTAMIIDGPFTLVWLQTYMFDDPGEGQLPFEIGVADLPYMTEEAKEVSFNTIVGAFYVPKTSAYPEWAYEFEKFLCNECYVESANYMPTYVDADWEAATESFREYTDSNGEVHEDIYPKEVAEGAVSTPYESHVAKWGKDPSLAAYYNLMYTLFTEQYSVYLGGEMSLDDWCSMMQELAAAEIANIQ</sequence>
<dbReference type="InterPro" id="IPR050490">
    <property type="entry name" value="Bact_solute-bd_prot1"/>
</dbReference>
<protein>
    <submittedName>
        <fullName evidence="3">Extracellular solute-binding protein</fullName>
    </submittedName>
</protein>
<dbReference type="PROSITE" id="PS51257">
    <property type="entry name" value="PROKAR_LIPOPROTEIN"/>
    <property type="match status" value="1"/>
</dbReference>
<feature type="compositionally biased region" description="Low complexity" evidence="1">
    <location>
        <begin position="27"/>
        <end position="54"/>
    </location>
</feature>
<dbReference type="RefSeq" id="WP_249328741.1">
    <property type="nucleotide sequence ID" value="NZ_CP060635.1"/>
</dbReference>
<feature type="region of interest" description="Disordered" evidence="1">
    <location>
        <begin position="25"/>
        <end position="54"/>
    </location>
</feature>
<dbReference type="Proteomes" id="UP000515860">
    <property type="component" value="Chromosome"/>
</dbReference>
<feature type="signal peptide" evidence="2">
    <location>
        <begin position="1"/>
        <end position="19"/>
    </location>
</feature>
<organism evidence="3 4">
    <name type="scientific">Wansuia hejianensis</name>
    <dbReference type="NCBI Taxonomy" id="2763667"/>
    <lineage>
        <taxon>Bacteria</taxon>
        <taxon>Bacillati</taxon>
        <taxon>Bacillota</taxon>
        <taxon>Clostridia</taxon>
        <taxon>Lachnospirales</taxon>
        <taxon>Lachnospiraceae</taxon>
        <taxon>Wansuia</taxon>
    </lineage>
</organism>
<evidence type="ECO:0000313" key="3">
    <source>
        <dbReference type="EMBL" id="QNM08405.1"/>
    </source>
</evidence>
<dbReference type="PANTHER" id="PTHR43649">
    <property type="entry name" value="ARABINOSE-BINDING PROTEIN-RELATED"/>
    <property type="match status" value="1"/>
</dbReference>
<dbReference type="EMBL" id="CP060635">
    <property type="protein sequence ID" value="QNM08405.1"/>
    <property type="molecule type" value="Genomic_DNA"/>
</dbReference>
<gene>
    <name evidence="3" type="ORF">H9Q79_16250</name>
</gene>
<dbReference type="PANTHER" id="PTHR43649:SF12">
    <property type="entry name" value="DIACETYLCHITOBIOSE BINDING PROTEIN DASA"/>
    <property type="match status" value="1"/>
</dbReference>
<evidence type="ECO:0000313" key="4">
    <source>
        <dbReference type="Proteomes" id="UP000515860"/>
    </source>
</evidence>
<accession>A0A7G9GC73</accession>
<dbReference type="KEGG" id="whj:H9Q79_16250"/>
<dbReference type="Pfam" id="PF01547">
    <property type="entry name" value="SBP_bac_1"/>
    <property type="match status" value="1"/>
</dbReference>
<evidence type="ECO:0000256" key="2">
    <source>
        <dbReference type="SAM" id="SignalP"/>
    </source>
</evidence>
<dbReference type="Gene3D" id="3.40.190.10">
    <property type="entry name" value="Periplasmic binding protein-like II"/>
    <property type="match status" value="1"/>
</dbReference>
<reference evidence="3 4" key="1">
    <citation type="submission" date="2020-08" db="EMBL/GenBank/DDBJ databases">
        <authorList>
            <person name="Liu C."/>
            <person name="Sun Q."/>
        </authorList>
    </citation>
    <scope>NUCLEOTIDE SEQUENCE [LARGE SCALE GENOMIC DNA]</scope>
    <source>
        <strain evidence="3 4">NSJ-29</strain>
    </source>
</reference>
<dbReference type="AlphaFoldDB" id="A0A7G9GC73"/>
<name>A0A7G9GC73_9FIRM</name>
<keyword evidence="4" id="KW-1185">Reference proteome</keyword>